<reference evidence="5 6" key="1">
    <citation type="journal article" date="2011" name="Front. Microbiol.">
        <title>Genomic signatures of strain selection and enhancement in Bacillus atrophaeus var. globigii, a historical biowarfare simulant.</title>
        <authorList>
            <person name="Gibbons H.S."/>
            <person name="Broomall S.M."/>
            <person name="McNew L.A."/>
            <person name="Daligault H."/>
            <person name="Chapman C."/>
            <person name="Bruce D."/>
            <person name="Karavis M."/>
            <person name="Krepps M."/>
            <person name="McGregor P.A."/>
            <person name="Hong C."/>
            <person name="Park K.H."/>
            <person name="Akmal A."/>
            <person name="Feldman A."/>
            <person name="Lin J.S."/>
            <person name="Chang W.E."/>
            <person name="Higgs B.W."/>
            <person name="Demirev P."/>
            <person name="Lindquist J."/>
            <person name="Liem A."/>
            <person name="Fochler E."/>
            <person name="Read T.D."/>
            <person name="Tapia R."/>
            <person name="Johnson S."/>
            <person name="Bishop-Lilly K.A."/>
            <person name="Detter C."/>
            <person name="Han C."/>
            <person name="Sozhamannan S."/>
            <person name="Rosenzweig C.N."/>
            <person name="Skowronski E.W."/>
        </authorList>
    </citation>
    <scope>NUCLEOTIDE SEQUENCE [LARGE SCALE GENOMIC DNA]</scope>
    <source>
        <strain evidence="5 6">CC-PW-9</strain>
    </source>
</reference>
<keyword evidence="6" id="KW-1185">Reference proteome</keyword>
<dbReference type="GO" id="GO:0000160">
    <property type="term" value="P:phosphorelay signal transduction system"/>
    <property type="evidence" value="ECO:0007669"/>
    <property type="project" value="UniProtKB-KW"/>
</dbReference>
<dbReference type="Proteomes" id="UP000287996">
    <property type="component" value="Unassembled WGS sequence"/>
</dbReference>
<dbReference type="SUPFAM" id="SSF47226">
    <property type="entry name" value="Histidine-containing phosphotransfer domain, HPT domain"/>
    <property type="match status" value="1"/>
</dbReference>
<feature type="domain" description="HD-GYP" evidence="4">
    <location>
        <begin position="171"/>
        <end position="369"/>
    </location>
</feature>
<accession>A0A432ZG12</accession>
<dbReference type="GO" id="GO:0004672">
    <property type="term" value="F:protein kinase activity"/>
    <property type="evidence" value="ECO:0007669"/>
    <property type="project" value="UniProtKB-ARBA"/>
</dbReference>
<keyword evidence="5" id="KW-0378">Hydrolase</keyword>
<comment type="caution">
    <text evidence="5">The sequence shown here is derived from an EMBL/GenBank/DDBJ whole genome shotgun (WGS) entry which is preliminary data.</text>
</comment>
<protein>
    <submittedName>
        <fullName evidence="5">Metal-dependent phosphohydrolase</fullName>
    </submittedName>
</protein>
<dbReference type="Gene3D" id="1.20.120.160">
    <property type="entry name" value="HPT domain"/>
    <property type="match status" value="1"/>
</dbReference>
<dbReference type="Gene3D" id="1.10.3210.10">
    <property type="entry name" value="Hypothetical protein af1432"/>
    <property type="match status" value="1"/>
</dbReference>
<dbReference type="GO" id="GO:0008081">
    <property type="term" value="F:phosphoric diester hydrolase activity"/>
    <property type="evidence" value="ECO:0007669"/>
    <property type="project" value="UniProtKB-ARBA"/>
</dbReference>
<dbReference type="EMBL" id="PIQH01000012">
    <property type="protein sequence ID" value="RUO76917.1"/>
    <property type="molecule type" value="Genomic_DNA"/>
</dbReference>
<keyword evidence="1" id="KW-0902">Two-component regulatory system</keyword>
<dbReference type="OrthoDB" id="9816273at2"/>
<dbReference type="InterPro" id="IPR036641">
    <property type="entry name" value="HPT_dom_sf"/>
</dbReference>
<dbReference type="RefSeq" id="WP_126842678.1">
    <property type="nucleotide sequence ID" value="NZ_PIQH01000012.1"/>
</dbReference>
<evidence type="ECO:0000259" key="3">
    <source>
        <dbReference type="PROSITE" id="PS50894"/>
    </source>
</evidence>
<dbReference type="SUPFAM" id="SSF109604">
    <property type="entry name" value="HD-domain/PDEase-like"/>
    <property type="match status" value="1"/>
</dbReference>
<feature type="modified residue" description="Phosphohistidine" evidence="2">
    <location>
        <position position="53"/>
    </location>
</feature>
<dbReference type="PROSITE" id="PS50894">
    <property type="entry name" value="HPT"/>
    <property type="match status" value="1"/>
</dbReference>
<dbReference type="CDD" id="cd00077">
    <property type="entry name" value="HDc"/>
    <property type="match status" value="1"/>
</dbReference>
<gene>
    <name evidence="5" type="ORF">CWI84_11215</name>
</gene>
<dbReference type="CDD" id="cd00088">
    <property type="entry name" value="HPT"/>
    <property type="match status" value="1"/>
</dbReference>
<dbReference type="InterPro" id="IPR003607">
    <property type="entry name" value="HD/PDEase_dom"/>
</dbReference>
<proteinExistence type="predicted"/>
<evidence type="ECO:0000313" key="6">
    <source>
        <dbReference type="Proteomes" id="UP000287996"/>
    </source>
</evidence>
<evidence type="ECO:0000256" key="1">
    <source>
        <dbReference type="ARBA" id="ARBA00023012"/>
    </source>
</evidence>
<keyword evidence="2" id="KW-0597">Phosphoprotein</keyword>
<dbReference type="PANTHER" id="PTHR43155:SF2">
    <property type="entry name" value="CYCLIC DI-GMP PHOSPHODIESTERASE PA4108"/>
    <property type="match status" value="1"/>
</dbReference>
<dbReference type="Pfam" id="PF13487">
    <property type="entry name" value="HD_5"/>
    <property type="match status" value="1"/>
</dbReference>
<sequence>MTQFTLPNIEPHVLTELLDEIRELHQQSEAALIQLEQSPQDQALAASLFRAVHTIKGDLGIVGLSPMITLVGHAEDMLSAFRNEQLQYSSLISDIILTLLDQVVDFVSRCRDTDVIDYPEHRYRQFGKDTNTLLQQSEEQRQHTLRKMLAALDPNLVLDEDYHEFSSAALDEDSDDPLAFDLHFFRDMMENVERRSSYWHGRAERQVKVARLINRFADSPVDEKQLTAACYLHDFGMGFLSLDLLHQQSPLSDSQRQQIESHVYLSAKLLENLPQWKSAKMMVLQHHEQADGQGYPLGLREDEICDGAKILAIVDTFEAMTHERAHEHHMKRPIRRSVAEINRLAGTQLSPYWVTVFNEAMQSLMSGWR</sequence>
<dbReference type="InterPro" id="IPR008207">
    <property type="entry name" value="Sig_transdc_His_kin_Hpt_dom"/>
</dbReference>
<evidence type="ECO:0000256" key="2">
    <source>
        <dbReference type="PROSITE-ProRule" id="PRU00110"/>
    </source>
</evidence>
<dbReference type="InterPro" id="IPR037522">
    <property type="entry name" value="HD_GYP_dom"/>
</dbReference>
<dbReference type="PANTHER" id="PTHR43155">
    <property type="entry name" value="CYCLIC DI-GMP PHOSPHODIESTERASE PA4108-RELATED"/>
    <property type="match status" value="1"/>
</dbReference>
<organism evidence="5 6">
    <name type="scientific">Idiomarina tyrosinivorans</name>
    <dbReference type="NCBI Taxonomy" id="1445662"/>
    <lineage>
        <taxon>Bacteria</taxon>
        <taxon>Pseudomonadati</taxon>
        <taxon>Pseudomonadota</taxon>
        <taxon>Gammaproteobacteria</taxon>
        <taxon>Alteromonadales</taxon>
        <taxon>Idiomarinaceae</taxon>
        <taxon>Idiomarina</taxon>
    </lineage>
</organism>
<dbReference type="SMART" id="SM00073">
    <property type="entry name" value="HPT"/>
    <property type="match status" value="1"/>
</dbReference>
<dbReference type="Pfam" id="PF01627">
    <property type="entry name" value="Hpt"/>
    <property type="match status" value="1"/>
</dbReference>
<evidence type="ECO:0000259" key="4">
    <source>
        <dbReference type="PROSITE" id="PS51832"/>
    </source>
</evidence>
<dbReference type="AlphaFoldDB" id="A0A432ZG12"/>
<name>A0A432ZG12_9GAMM</name>
<evidence type="ECO:0000313" key="5">
    <source>
        <dbReference type="EMBL" id="RUO76917.1"/>
    </source>
</evidence>
<dbReference type="PROSITE" id="PS51832">
    <property type="entry name" value="HD_GYP"/>
    <property type="match status" value="1"/>
</dbReference>
<feature type="domain" description="HPt" evidence="3">
    <location>
        <begin position="6"/>
        <end position="113"/>
    </location>
</feature>